<dbReference type="InterPro" id="IPR020022">
    <property type="entry name" value="N-acetyl_sugar_amidoTrfase"/>
</dbReference>
<protein>
    <submittedName>
        <fullName evidence="1">N-acetyl sugar amidotransferase</fullName>
    </submittedName>
</protein>
<comment type="caution">
    <text evidence="1">The sequence shown here is derived from an EMBL/GenBank/DDBJ whole genome shotgun (WGS) entry which is preliminary data.</text>
</comment>
<organism evidence="1 2">
    <name type="scientific">Candidatus Nitrobium versatile</name>
    <dbReference type="NCBI Taxonomy" id="2884831"/>
    <lineage>
        <taxon>Bacteria</taxon>
        <taxon>Pseudomonadati</taxon>
        <taxon>Nitrospirota</taxon>
        <taxon>Nitrospiria</taxon>
        <taxon>Nitrospirales</taxon>
        <taxon>Nitrospiraceae</taxon>
        <taxon>Candidatus Nitrobium</taxon>
    </lineage>
</organism>
<dbReference type="Proteomes" id="UP000705867">
    <property type="component" value="Unassembled WGS sequence"/>
</dbReference>
<gene>
    <name evidence="1" type="ORF">K8I29_06275</name>
</gene>
<reference evidence="1" key="2">
    <citation type="submission" date="2021-08" db="EMBL/GenBank/DDBJ databases">
        <authorList>
            <person name="Dalcin Martins P."/>
        </authorList>
    </citation>
    <scope>NUCLEOTIDE SEQUENCE</scope>
    <source>
        <strain evidence="1">MAG_39</strain>
    </source>
</reference>
<sequence length="379" mass="44658">MKKKIYWCKNCLNMSTRPRIIFDYMGWCNACQWMEEKKEMDWTPRIEELKELLSRFRGFNKAFDCIVPVSGGKDGSYVTYQLKHKYGMNPLTVTVRPALSLEIGERNLLNFINSGYNHIHVSPDPDVMRALNKYGFIEKGFPYFGWLTSIMTSVIRVALNFNIPLIFYGEDGEVEYGGSTETKNRSLFSIEYMKRIYLEGGYDKVIKDKFTEQQLYFWLFPEDEELKGKELYLTHWSYFENWDSYRNYLVAKEHCGLLENEDSNSGTFTNFAQNDQALYALHTYMMYLKFGFGRATQDAGIEIRRGAMTRDQAINLVRMYDNQYPEHFIATYLNYYGMSKEEFDAVLDKWVNRALFKKRDGIWQPTFEVGEDFETGCDS</sequence>
<evidence type="ECO:0000313" key="1">
    <source>
        <dbReference type="EMBL" id="MBZ0155809.1"/>
    </source>
</evidence>
<name>A0A953LZN2_9BACT</name>
<proteinExistence type="predicted"/>
<dbReference type="EMBL" id="JAIOIV010000047">
    <property type="protein sequence ID" value="MBZ0155809.1"/>
    <property type="molecule type" value="Genomic_DNA"/>
</dbReference>
<dbReference type="SUPFAM" id="SSF52402">
    <property type="entry name" value="Adenine nucleotide alpha hydrolases-like"/>
    <property type="match status" value="1"/>
</dbReference>
<reference evidence="1" key="1">
    <citation type="journal article" date="2021" name="bioRxiv">
        <title>Unraveling nitrogen, sulfur and carbon metabolic pathways and microbial community transcriptional responses to substrate deprivation and toxicity stresses in a bioreactor mimicking anoxic brackish coastal sediment conditions.</title>
        <authorList>
            <person name="Martins P.D."/>
            <person name="Echeveste M.J."/>
            <person name="Arshad A."/>
            <person name="Kurth J."/>
            <person name="Ouboter H."/>
            <person name="Jetten M.S.M."/>
            <person name="Welte C.U."/>
        </authorList>
    </citation>
    <scope>NUCLEOTIDE SEQUENCE</scope>
    <source>
        <strain evidence="1">MAG_39</strain>
    </source>
</reference>
<dbReference type="NCBIfam" id="TIGR03573">
    <property type="entry name" value="WbuX"/>
    <property type="match status" value="1"/>
</dbReference>
<accession>A0A953LZN2</accession>
<evidence type="ECO:0000313" key="2">
    <source>
        <dbReference type="Proteomes" id="UP000705867"/>
    </source>
</evidence>
<dbReference type="AlphaFoldDB" id="A0A953LZN2"/>